<dbReference type="InterPro" id="IPR013083">
    <property type="entry name" value="Znf_RING/FYVE/PHD"/>
</dbReference>
<dbReference type="CDD" id="cd00065">
    <property type="entry name" value="FYVE_like_SF"/>
    <property type="match status" value="1"/>
</dbReference>
<dbReference type="SUPFAM" id="SSF50985">
    <property type="entry name" value="RCC1/BLIP-II"/>
    <property type="match status" value="1"/>
</dbReference>
<dbReference type="Gene3D" id="3.30.40.10">
    <property type="entry name" value="Zinc/RING finger domain, C3HC4 (zinc finger)"/>
    <property type="match status" value="1"/>
</dbReference>
<dbReference type="InterPro" id="IPR011011">
    <property type="entry name" value="Znf_FYVE_PHD"/>
</dbReference>
<feature type="repeat" description="RCC1" evidence="6">
    <location>
        <begin position="702"/>
        <end position="747"/>
    </location>
</feature>
<dbReference type="Pfam" id="PF25390">
    <property type="entry name" value="WD40_RLD"/>
    <property type="match status" value="1"/>
</dbReference>
<dbReference type="PANTHER" id="PTHR22870">
    <property type="entry name" value="REGULATOR OF CHROMOSOME CONDENSATION"/>
    <property type="match status" value="1"/>
</dbReference>
<evidence type="ECO:0000256" key="2">
    <source>
        <dbReference type="ARBA" id="ARBA00022737"/>
    </source>
</evidence>
<feature type="domain" description="PH" evidence="10">
    <location>
        <begin position="198"/>
        <end position="300"/>
    </location>
</feature>
<keyword evidence="1" id="KW-0479">Metal-binding</keyword>
<dbReference type="SUPFAM" id="SSF50729">
    <property type="entry name" value="PH domain-like"/>
    <property type="match status" value="1"/>
</dbReference>
<proteinExistence type="predicted"/>
<evidence type="ECO:0000259" key="11">
    <source>
        <dbReference type="PROSITE" id="PS50178"/>
    </source>
</evidence>
<feature type="repeat" description="RCC1" evidence="6">
    <location>
        <begin position="650"/>
        <end position="701"/>
    </location>
</feature>
<dbReference type="OrthoDB" id="5981550at2759"/>
<reference evidence="13" key="1">
    <citation type="journal article" date="2019" name="Curr. Biol.">
        <title>Genome Sequence of Striga asiatica Provides Insight into the Evolution of Plant Parasitism.</title>
        <authorList>
            <person name="Yoshida S."/>
            <person name="Kim S."/>
            <person name="Wafula E.K."/>
            <person name="Tanskanen J."/>
            <person name="Kim Y.M."/>
            <person name="Honaas L."/>
            <person name="Yang Z."/>
            <person name="Spallek T."/>
            <person name="Conn C.E."/>
            <person name="Ichihashi Y."/>
            <person name="Cheong K."/>
            <person name="Cui S."/>
            <person name="Der J.P."/>
            <person name="Gundlach H."/>
            <person name="Jiao Y."/>
            <person name="Hori C."/>
            <person name="Ishida J.K."/>
            <person name="Kasahara H."/>
            <person name="Kiba T."/>
            <person name="Kim M.S."/>
            <person name="Koo N."/>
            <person name="Laohavisit A."/>
            <person name="Lee Y.H."/>
            <person name="Lumba S."/>
            <person name="McCourt P."/>
            <person name="Mortimer J.C."/>
            <person name="Mutuku J.M."/>
            <person name="Nomura T."/>
            <person name="Sasaki-Sekimoto Y."/>
            <person name="Seto Y."/>
            <person name="Wang Y."/>
            <person name="Wakatake T."/>
            <person name="Sakakibara H."/>
            <person name="Demura T."/>
            <person name="Yamaguchi S."/>
            <person name="Yoneyama K."/>
            <person name="Manabe R.I."/>
            <person name="Nelson D.C."/>
            <person name="Schulman A.H."/>
            <person name="Timko M.P."/>
            <person name="dePamphilis C.W."/>
            <person name="Choi D."/>
            <person name="Shirasu K."/>
        </authorList>
    </citation>
    <scope>NUCLEOTIDE SEQUENCE [LARGE SCALE GENOMIC DNA]</scope>
    <source>
        <strain evidence="13">cv. UVA1</strain>
    </source>
</reference>
<keyword evidence="13" id="KW-1185">Reference proteome</keyword>
<dbReference type="Pfam" id="PF01363">
    <property type="entry name" value="FYVE"/>
    <property type="match status" value="1"/>
</dbReference>
<dbReference type="Gene3D" id="2.30.29.30">
    <property type="entry name" value="Pleckstrin-homology domain (PH domain)/Phosphotyrosine-binding domain (PTB)"/>
    <property type="match status" value="1"/>
</dbReference>
<feature type="domain" description="FYVE-type" evidence="11">
    <location>
        <begin position="804"/>
        <end position="866"/>
    </location>
</feature>
<evidence type="ECO:0000256" key="4">
    <source>
        <dbReference type="ARBA" id="ARBA00022833"/>
    </source>
</evidence>
<feature type="repeat" description="RCC1" evidence="6">
    <location>
        <begin position="592"/>
        <end position="643"/>
    </location>
</feature>
<dbReference type="PROSITE" id="PS50012">
    <property type="entry name" value="RCC1_3"/>
    <property type="match status" value="6"/>
</dbReference>
<dbReference type="PROSITE" id="PS00626">
    <property type="entry name" value="RCC1_2"/>
    <property type="match status" value="2"/>
</dbReference>
<dbReference type="InterPro" id="IPR058923">
    <property type="entry name" value="RCC1-like_dom"/>
</dbReference>
<evidence type="ECO:0000256" key="3">
    <source>
        <dbReference type="ARBA" id="ARBA00022771"/>
    </source>
</evidence>
<dbReference type="SMART" id="SM00064">
    <property type="entry name" value="FYVE"/>
    <property type="match status" value="1"/>
</dbReference>
<dbReference type="InterPro" id="IPR000408">
    <property type="entry name" value="Reg_chr_condens"/>
</dbReference>
<keyword evidence="9" id="KW-0472">Membrane</keyword>
<protein>
    <submittedName>
        <fullName evidence="12">Regulator of chromosome condensation family protein</fullName>
    </submittedName>
</protein>
<dbReference type="InterPro" id="IPR000306">
    <property type="entry name" value="Znf_FYVE"/>
</dbReference>
<keyword evidence="9" id="KW-1133">Transmembrane helix</keyword>
<evidence type="ECO:0000256" key="5">
    <source>
        <dbReference type="PROSITE-ProRule" id="PRU00091"/>
    </source>
</evidence>
<dbReference type="Pfam" id="PF03134">
    <property type="entry name" value="TB2_DP1_HVA22"/>
    <property type="match status" value="1"/>
</dbReference>
<evidence type="ECO:0000256" key="7">
    <source>
        <dbReference type="SAM" id="Coils"/>
    </source>
</evidence>
<feature type="transmembrane region" description="Helical" evidence="9">
    <location>
        <begin position="81"/>
        <end position="99"/>
    </location>
</feature>
<dbReference type="SMART" id="SM00233">
    <property type="entry name" value="PH"/>
    <property type="match status" value="1"/>
</dbReference>
<feature type="transmembrane region" description="Helical" evidence="9">
    <location>
        <begin position="12"/>
        <end position="32"/>
    </location>
</feature>
<dbReference type="GO" id="GO:0008270">
    <property type="term" value="F:zinc ion binding"/>
    <property type="evidence" value="ECO:0007669"/>
    <property type="project" value="UniProtKB-KW"/>
</dbReference>
<feature type="repeat" description="RCC1" evidence="6">
    <location>
        <begin position="485"/>
        <end position="536"/>
    </location>
</feature>
<dbReference type="SUPFAM" id="SSF57903">
    <property type="entry name" value="FYVE/PHD zinc finger"/>
    <property type="match status" value="1"/>
</dbReference>
<dbReference type="EMBL" id="BKCP01008959">
    <property type="protein sequence ID" value="GER49976.1"/>
    <property type="molecule type" value="Genomic_DNA"/>
</dbReference>
<dbReference type="InterPro" id="IPR001849">
    <property type="entry name" value="PH_domain"/>
</dbReference>
<dbReference type="PROSITE" id="PS50003">
    <property type="entry name" value="PH_DOMAIN"/>
    <property type="match status" value="1"/>
</dbReference>
<dbReference type="InterPro" id="IPR004345">
    <property type="entry name" value="TB2_DP1_HVA22"/>
</dbReference>
<evidence type="ECO:0000256" key="1">
    <source>
        <dbReference type="ARBA" id="ARBA00022723"/>
    </source>
</evidence>
<feature type="compositionally biased region" description="Low complexity" evidence="8">
    <location>
        <begin position="872"/>
        <end position="891"/>
    </location>
</feature>
<dbReference type="InterPro" id="IPR009091">
    <property type="entry name" value="RCC1/BLIP-II"/>
</dbReference>
<dbReference type="PANTHER" id="PTHR22870:SF419">
    <property type="entry name" value="GTPASE BINDING PROTEIN, PUTATIVE-RELATED"/>
    <property type="match status" value="1"/>
</dbReference>
<feature type="coiled-coil region" evidence="7">
    <location>
        <begin position="1001"/>
        <end position="1042"/>
    </location>
</feature>
<sequence length="1096" mass="120306">MGGSGAVSFLKVLAKNFDILAGPVVSLVYPLYASIRAIETKSPVDDQQWLTYWVLYSMITLFELTFAKLIEWLPFWSYAKLIFTCWLVIPYFSGAAYVYEQYVRPYLVTRQKSVNIWYVPKKKDIFSKPDDILTAAEKYIQENGSEAFEKMINRNRETSAKTSNYTFHNDYRYDEDYSLMSTLPSCTEDRDAVQAINGLKRGSYLLKYGRWGKPKFFLFQLSNDEKALIWYSGKKQKQIQLSQVSRIVPGQRTAVFQRYPQPEKEYQSFSLIHGRRSLDVICKDKSEAEIWFLALQTLVSRGNYRKWGTEIKTDASLSGYSSDQTEQSLSIVSNSSEDALQEDKQSLQISDLASDRLPQKRLEKVLSDITLQKTSSPQSPQRDSGLFFGMVNGSVSRRNSADTFRLSSSSALSTLSQESSPGDIPLSIIFICGEGIEDGPLDGGMPETVSVKDAFSPKILESASTLDAQHIALGSRHAVLITRQGHVFSWGDGLGGKLGHGSQANVPNPQLINSLSGSKIVSVGCGEYHTCAVTLSGDLYTWGDGLHNSGLLGHGTELSYWAPRKVRGTLEGICVTSVSCGPWHSAAITSLGQLFTFGDGTFGALGHGDNSCTGFPREVLALKGQKAVRISCGFWHTAAIIEVCSESPTGKLFTWGNGDEGQLGQGDKLCRLVPNSVTMPIDKNFCQVACGQCVTVALTECGQVYSMGSTVSGDMHILPTRVEGKLKNCFVKEISCGSHHVVALTSSSEVFTWGKGKNGQLGHGDNTNRNSPTAVKSFEGRIVKRVVCGKNFTAVICLQQLVCPSDYSICARCRNPFNFKRKRRNCYNCGLFFCKACASNKSLGASLALNQNKLYRVCEDCFAKLKNGSGNRTTSRPPKSSSSPCVIASPSNEPKKDSSKPKKQGLSSFNSFRRSSKLTEANQKIDSGSRNLRCTKSFLSSRSTSMFDICEGLHASLQDSKLQSGSSPFSTKSSPAALSLPSSLCNIPDHEEAVDDPNQVTEDLTEEISFLREQVEALTQKSESLAEELERTSNQLSEATALFKVESGKNNAAKASIKYLTSQLKEMDARVSQGPSCRAIGPLGDKTWHVINTAST</sequence>
<comment type="caution">
    <text evidence="12">The sequence shown here is derived from an EMBL/GenBank/DDBJ whole genome shotgun (WGS) entry which is preliminary data.</text>
</comment>
<organism evidence="12 13">
    <name type="scientific">Striga asiatica</name>
    <name type="common">Asiatic witchweed</name>
    <name type="synonym">Buchnera asiatica</name>
    <dbReference type="NCBI Taxonomy" id="4170"/>
    <lineage>
        <taxon>Eukaryota</taxon>
        <taxon>Viridiplantae</taxon>
        <taxon>Streptophyta</taxon>
        <taxon>Embryophyta</taxon>
        <taxon>Tracheophyta</taxon>
        <taxon>Spermatophyta</taxon>
        <taxon>Magnoliopsida</taxon>
        <taxon>eudicotyledons</taxon>
        <taxon>Gunneridae</taxon>
        <taxon>Pentapetalae</taxon>
        <taxon>asterids</taxon>
        <taxon>lamiids</taxon>
        <taxon>Lamiales</taxon>
        <taxon>Orobanchaceae</taxon>
        <taxon>Buchnereae</taxon>
        <taxon>Striga</taxon>
    </lineage>
</organism>
<name>A0A5A7QY91_STRAF</name>
<evidence type="ECO:0000256" key="8">
    <source>
        <dbReference type="SAM" id="MobiDB-lite"/>
    </source>
</evidence>
<keyword evidence="7" id="KW-0175">Coiled coil</keyword>
<dbReference type="Proteomes" id="UP000325081">
    <property type="component" value="Unassembled WGS sequence"/>
</dbReference>
<keyword evidence="9" id="KW-0812">Transmembrane</keyword>
<dbReference type="InterPro" id="IPR011993">
    <property type="entry name" value="PH-like_dom_sf"/>
</dbReference>
<dbReference type="Gene3D" id="2.130.10.30">
    <property type="entry name" value="Regulator of chromosome condensation 1/beta-lactamase-inhibitor protein II"/>
    <property type="match status" value="3"/>
</dbReference>
<dbReference type="Pfam" id="PF16457">
    <property type="entry name" value="PH_12"/>
    <property type="match status" value="1"/>
</dbReference>
<evidence type="ECO:0000259" key="10">
    <source>
        <dbReference type="PROSITE" id="PS50003"/>
    </source>
</evidence>
<keyword evidence="3 5" id="KW-0863">Zinc-finger</keyword>
<dbReference type="CDD" id="cd13365">
    <property type="entry name" value="PH_PLC_plant-like"/>
    <property type="match status" value="1"/>
</dbReference>
<dbReference type="PRINTS" id="PR00633">
    <property type="entry name" value="RCCNDNSATION"/>
</dbReference>
<evidence type="ECO:0000313" key="13">
    <source>
        <dbReference type="Proteomes" id="UP000325081"/>
    </source>
</evidence>
<dbReference type="PROSITE" id="PS50178">
    <property type="entry name" value="ZF_FYVE"/>
    <property type="match status" value="1"/>
</dbReference>
<evidence type="ECO:0000313" key="12">
    <source>
        <dbReference type="EMBL" id="GER49976.1"/>
    </source>
</evidence>
<evidence type="ECO:0000256" key="9">
    <source>
        <dbReference type="SAM" id="Phobius"/>
    </source>
</evidence>
<feature type="transmembrane region" description="Helical" evidence="9">
    <location>
        <begin position="52"/>
        <end position="69"/>
    </location>
</feature>
<keyword evidence="4" id="KW-0862">Zinc</keyword>
<feature type="region of interest" description="Disordered" evidence="8">
    <location>
        <begin position="868"/>
        <end position="908"/>
    </location>
</feature>
<dbReference type="InterPro" id="IPR051210">
    <property type="entry name" value="Ub_ligase/GEF_domain"/>
</dbReference>
<gene>
    <name evidence="12" type="ORF">STAS_27250</name>
</gene>
<feature type="repeat" description="RCC1" evidence="6">
    <location>
        <begin position="748"/>
        <end position="799"/>
    </location>
</feature>
<feature type="repeat" description="RCC1" evidence="6">
    <location>
        <begin position="537"/>
        <end position="591"/>
    </location>
</feature>
<accession>A0A5A7QY91</accession>
<dbReference type="InterPro" id="IPR017455">
    <property type="entry name" value="Znf_FYVE-rel"/>
</dbReference>
<evidence type="ECO:0000256" key="6">
    <source>
        <dbReference type="PROSITE-ProRule" id="PRU00235"/>
    </source>
</evidence>
<keyword evidence="2" id="KW-0677">Repeat</keyword>
<dbReference type="AlphaFoldDB" id="A0A5A7QY91"/>